<proteinExistence type="predicted"/>
<evidence type="ECO:0000313" key="2">
    <source>
        <dbReference type="Proteomes" id="UP000472727"/>
    </source>
</evidence>
<organism evidence="1 2">
    <name type="scientific">Orbilia oligospora</name>
    <name type="common">Nematode-trapping fungus</name>
    <name type="synonym">Arthrobotrys oligospora</name>
    <dbReference type="NCBI Taxonomy" id="2813651"/>
    <lineage>
        <taxon>Eukaryota</taxon>
        <taxon>Fungi</taxon>
        <taxon>Dikarya</taxon>
        <taxon>Ascomycota</taxon>
        <taxon>Pezizomycotina</taxon>
        <taxon>Orbiliomycetes</taxon>
        <taxon>Orbiliales</taxon>
        <taxon>Orbiliaceae</taxon>
        <taxon>Orbilia</taxon>
    </lineage>
</organism>
<dbReference type="Proteomes" id="UP000472727">
    <property type="component" value="Unassembled WGS sequence"/>
</dbReference>
<name>A0A7C8UKF2_ORBOL</name>
<dbReference type="EMBL" id="WIWS01000076">
    <property type="protein sequence ID" value="KAF3211179.1"/>
    <property type="molecule type" value="Genomic_DNA"/>
</dbReference>
<comment type="caution">
    <text evidence="1">The sequence shown here is derived from an EMBL/GenBank/DDBJ whole genome shotgun (WGS) entry which is preliminary data.</text>
</comment>
<sequence>MAMIPKPKEHDLQKRERAIIVIFGEEQDPINLILMDYMRKCEQMPKMPIGK</sequence>
<reference evidence="1 2" key="1">
    <citation type="submission" date="2019-06" db="EMBL/GenBank/DDBJ databases">
        <authorList>
            <person name="Palmer J.M."/>
        </authorList>
    </citation>
    <scope>NUCLEOTIDE SEQUENCE [LARGE SCALE GENOMIC DNA]</scope>
    <source>
        <strain evidence="1 2">TWF106</strain>
    </source>
</reference>
<accession>A0A7C8UKF2</accession>
<evidence type="ECO:0000313" key="1">
    <source>
        <dbReference type="EMBL" id="KAF3211179.1"/>
    </source>
</evidence>
<protein>
    <submittedName>
        <fullName evidence="1">Uncharacterized protein</fullName>
    </submittedName>
</protein>
<dbReference type="AlphaFoldDB" id="A0A7C8UKF2"/>
<gene>
    <name evidence="1" type="ORF">TWF106_010317</name>
</gene>